<protein>
    <submittedName>
        <fullName evidence="8">TraM recognition site of TraD and TraG</fullName>
    </submittedName>
</protein>
<reference evidence="9" key="1">
    <citation type="submission" date="2017-04" db="EMBL/GenBank/DDBJ databases">
        <authorList>
            <person name="Varghese N."/>
            <person name="Submissions S."/>
        </authorList>
    </citation>
    <scope>NUCLEOTIDE SEQUENCE [LARGE SCALE GENOMIC DNA]</scope>
    <source>
        <strain evidence="9">RKEM611</strain>
    </source>
</reference>
<comment type="subcellular location">
    <subcellularLocation>
        <location evidence="1">Cell membrane</location>
        <topology evidence="1">Multi-pass membrane protein</topology>
    </subcellularLocation>
</comment>
<dbReference type="PANTHER" id="PTHR37937:SF1">
    <property type="entry name" value="CONJUGATIVE TRANSFER: DNA TRANSPORT"/>
    <property type="match status" value="1"/>
</dbReference>
<dbReference type="Proteomes" id="UP000192907">
    <property type="component" value="Unassembled WGS sequence"/>
</dbReference>
<evidence type="ECO:0000259" key="7">
    <source>
        <dbReference type="Pfam" id="PF12696"/>
    </source>
</evidence>
<dbReference type="Pfam" id="PF12696">
    <property type="entry name" value="TraG-D_C"/>
    <property type="match status" value="1"/>
</dbReference>
<keyword evidence="2" id="KW-1003">Cell membrane</keyword>
<proteinExistence type="predicted"/>
<evidence type="ECO:0000313" key="8">
    <source>
        <dbReference type="EMBL" id="SME95132.1"/>
    </source>
</evidence>
<evidence type="ECO:0000256" key="2">
    <source>
        <dbReference type="ARBA" id="ARBA00022475"/>
    </source>
</evidence>
<feature type="domain" description="TraD/TraG TraM recognition site" evidence="7">
    <location>
        <begin position="407"/>
        <end position="531"/>
    </location>
</feature>
<organism evidence="8 9">
    <name type="scientific">Pseudobacteriovorax antillogorgiicola</name>
    <dbReference type="NCBI Taxonomy" id="1513793"/>
    <lineage>
        <taxon>Bacteria</taxon>
        <taxon>Pseudomonadati</taxon>
        <taxon>Bdellovibrionota</taxon>
        <taxon>Oligoflexia</taxon>
        <taxon>Oligoflexales</taxon>
        <taxon>Pseudobacteriovoracaceae</taxon>
        <taxon>Pseudobacteriovorax</taxon>
    </lineage>
</organism>
<evidence type="ECO:0000256" key="3">
    <source>
        <dbReference type="ARBA" id="ARBA00022692"/>
    </source>
</evidence>
<keyword evidence="9" id="KW-1185">Reference proteome</keyword>
<dbReference type="InterPro" id="IPR032689">
    <property type="entry name" value="TraG-D_C"/>
</dbReference>
<accession>A0A1Y6B987</accession>
<dbReference type="EMBL" id="FWZT01000002">
    <property type="protein sequence ID" value="SME95132.1"/>
    <property type="molecule type" value="Genomic_DNA"/>
</dbReference>
<feature type="transmembrane region" description="Helical" evidence="6">
    <location>
        <begin position="104"/>
        <end position="124"/>
    </location>
</feature>
<dbReference type="InterPro" id="IPR027417">
    <property type="entry name" value="P-loop_NTPase"/>
</dbReference>
<dbReference type="PANTHER" id="PTHR37937">
    <property type="entry name" value="CONJUGATIVE TRANSFER: DNA TRANSPORT"/>
    <property type="match status" value="1"/>
</dbReference>
<dbReference type="InterPro" id="IPR051539">
    <property type="entry name" value="T4SS-coupling_protein"/>
</dbReference>
<feature type="transmembrane region" description="Helical" evidence="6">
    <location>
        <begin position="57"/>
        <end position="80"/>
    </location>
</feature>
<keyword evidence="5 6" id="KW-0472">Membrane</keyword>
<name>A0A1Y6B987_9BACT</name>
<dbReference type="SUPFAM" id="SSF52540">
    <property type="entry name" value="P-loop containing nucleoside triphosphate hydrolases"/>
    <property type="match status" value="1"/>
</dbReference>
<evidence type="ECO:0000256" key="4">
    <source>
        <dbReference type="ARBA" id="ARBA00022989"/>
    </source>
</evidence>
<dbReference type="GO" id="GO:0005886">
    <property type="term" value="C:plasma membrane"/>
    <property type="evidence" value="ECO:0007669"/>
    <property type="project" value="UniProtKB-SubCell"/>
</dbReference>
<dbReference type="STRING" id="1513793.SAMN06296036_102177"/>
<feature type="transmembrane region" description="Helical" evidence="6">
    <location>
        <begin position="21"/>
        <end position="45"/>
    </location>
</feature>
<evidence type="ECO:0000313" key="9">
    <source>
        <dbReference type="Proteomes" id="UP000192907"/>
    </source>
</evidence>
<evidence type="ECO:0000256" key="1">
    <source>
        <dbReference type="ARBA" id="ARBA00004651"/>
    </source>
</evidence>
<keyword evidence="4 6" id="KW-1133">Transmembrane helix</keyword>
<dbReference type="OrthoDB" id="6512860at2"/>
<gene>
    <name evidence="8" type="ORF">SAMN06296036_102177</name>
</gene>
<evidence type="ECO:0000256" key="5">
    <source>
        <dbReference type="ARBA" id="ARBA00023136"/>
    </source>
</evidence>
<dbReference type="AlphaFoldDB" id="A0A1Y6B987"/>
<evidence type="ECO:0000256" key="6">
    <source>
        <dbReference type="SAM" id="Phobius"/>
    </source>
</evidence>
<keyword evidence="3 6" id="KW-0812">Transmembrane</keyword>
<dbReference type="Gene3D" id="3.40.50.300">
    <property type="entry name" value="P-loop containing nucleotide triphosphate hydrolases"/>
    <property type="match status" value="1"/>
</dbReference>
<sequence>MNQFDKVWIATTQWLITYDEISFFLASSLLISTIIFFIRVMFLLSNEHLFLVHCIRALGKVGLFLSIIFPLFMLMSWVLYLEDLNSFFYPITFLEYLHSKQNQVFYGSIFGVFLGLFLVGVIHFKWEKKFMDWYGYTFKNRDGLPDIVNDQKFFSRLKPYNPLAYFDFSKARDNIFLGLDERMKPIWCSFQSFTQTHSLVIGPSRVGKGIWSGMILHQLILRGVVTVVMAPKHDSFLSGVLAIAARIRGIHLHHVRIRHTMLPNPFASCSGEDIYEILVDGLKQSDTGRESDFYRIAGRKVARILSNYWADKNPSFRDLESSIENLIDSDLAKKAQGFIERISELAHYFPPHHISNIDIKDVISKGDSIIITGDTMNTTIQTLHKIYAIRTVQIISQREFDNDHKQVTMFCDELKFLICPTLVRSFGVVLDRRLSYIAAFQTIGDLSDSTDLDPITIERSILDNSTIKLVYQQSDFSTAQWASNLSGKSIVNARSMHTQATTQGHFLPTSSTSYSEVGSNLFSTNIFQSLPKGCAVLFNGNKVAQLAYVCPIPIDKEKDKALTVMLPDNKLDDEMDLDIGRALL</sequence>